<dbReference type="Proteomes" id="UP000559027">
    <property type="component" value="Unassembled WGS sequence"/>
</dbReference>
<dbReference type="GO" id="GO:0070006">
    <property type="term" value="F:metalloaminopeptidase activity"/>
    <property type="evidence" value="ECO:0007669"/>
    <property type="project" value="InterPro"/>
</dbReference>
<evidence type="ECO:0000256" key="1">
    <source>
        <dbReference type="ARBA" id="ARBA00000294"/>
    </source>
</evidence>
<dbReference type="Pfam" id="PF00557">
    <property type="entry name" value="Peptidase_M24"/>
    <property type="match status" value="1"/>
</dbReference>
<feature type="region of interest" description="Disordered" evidence="10">
    <location>
        <begin position="21"/>
        <end position="45"/>
    </location>
</feature>
<dbReference type="InterPro" id="IPR001714">
    <property type="entry name" value="Pept_M24_MAP"/>
</dbReference>
<proteinExistence type="inferred from homology"/>
<name>A0A8H5D2W9_9AGAR</name>
<dbReference type="PANTHER" id="PTHR45777:SF2">
    <property type="entry name" value="METHIONINE AMINOPEPTIDASE 2"/>
    <property type="match status" value="1"/>
</dbReference>
<keyword evidence="6 9" id="KW-0645">Protease</keyword>
<keyword evidence="4 9" id="KW-0031">Aminopeptidase</keyword>
<evidence type="ECO:0000256" key="9">
    <source>
        <dbReference type="RuleBase" id="RU003653"/>
    </source>
</evidence>
<comment type="cofactor">
    <cofactor evidence="2">
        <name>Mn(2+)</name>
        <dbReference type="ChEBI" id="CHEBI:29035"/>
    </cofactor>
</comment>
<evidence type="ECO:0000256" key="10">
    <source>
        <dbReference type="SAM" id="MobiDB-lite"/>
    </source>
</evidence>
<dbReference type="GO" id="GO:0005737">
    <property type="term" value="C:cytoplasm"/>
    <property type="evidence" value="ECO:0007669"/>
    <property type="project" value="TreeGrafter"/>
</dbReference>
<evidence type="ECO:0000256" key="4">
    <source>
        <dbReference type="ARBA" id="ARBA00022438"/>
    </source>
</evidence>
<keyword evidence="8" id="KW-0378">Hydrolase</keyword>
<dbReference type="EMBL" id="JAACJO010000011">
    <property type="protein sequence ID" value="KAF5352500.1"/>
    <property type="molecule type" value="Genomic_DNA"/>
</dbReference>
<sequence>MALASTLNIAVMMTSMKQLRKVPVARGKRKRKRRSQRRRRSTRASLPVLDCPNCSRMATIPKASYKSIRMIFDKSQTILITSNLPSNAWRTTSEEKRYLERMAQEGTEDTYNNIRRAAEVHRQVRQYARRNIKPGMSMTEIVNMIEDGTRALVEENGLESGVGFPTGVSLNNCAAHYTPNAGDNVVLQQGDVLKVDIGVHVKGRICDSAFTLNFEPTYDTLLEAVKAATDTGVREAGIGVRLGELAGYIQETMESYEVEVNGKVYPGKIFMLASQIIKPIENLSGHSINQYQIHGGKSVLLVKNDDPTKMEEGEYFAIETFGSTGRGRIVESGPRLIIAEQGECSHYARMVDAPHVVDCKVAIEND</sequence>
<dbReference type="AlphaFoldDB" id="A0A8H5D2W9"/>
<dbReference type="PRINTS" id="PR00599">
    <property type="entry name" value="MAPEPTIDASE"/>
</dbReference>
<dbReference type="GO" id="GO:0004239">
    <property type="term" value="F:initiator methionyl aminopeptidase activity"/>
    <property type="evidence" value="ECO:0007669"/>
    <property type="project" value="UniProtKB-EC"/>
</dbReference>
<dbReference type="Gene3D" id="3.90.230.10">
    <property type="entry name" value="Creatinase/methionine aminopeptidase superfamily"/>
    <property type="match status" value="1"/>
</dbReference>
<dbReference type="NCBIfam" id="TIGR00501">
    <property type="entry name" value="met_pdase_II"/>
    <property type="match status" value="1"/>
</dbReference>
<evidence type="ECO:0000259" key="11">
    <source>
        <dbReference type="Pfam" id="PF00557"/>
    </source>
</evidence>
<evidence type="ECO:0000256" key="8">
    <source>
        <dbReference type="ARBA" id="ARBA00022801"/>
    </source>
</evidence>
<accession>A0A8H5D2W9</accession>
<dbReference type="InterPro" id="IPR050247">
    <property type="entry name" value="Met_Aminopeptidase_Type2"/>
</dbReference>
<evidence type="ECO:0000313" key="13">
    <source>
        <dbReference type="Proteomes" id="UP000559027"/>
    </source>
</evidence>
<comment type="function">
    <text evidence="9">Cotranslationally removes the N-terminal methionine from nascent proteins. The N-terminal methionine is often cleaved when the second residue in the primary sequence is small and uncharged (Met-Ala-, Cys, Gly, Pro, Ser, Thr, or Val).</text>
</comment>
<evidence type="ECO:0000256" key="6">
    <source>
        <dbReference type="ARBA" id="ARBA00022670"/>
    </source>
</evidence>
<evidence type="ECO:0000256" key="2">
    <source>
        <dbReference type="ARBA" id="ARBA00001936"/>
    </source>
</evidence>
<feature type="domain" description="Peptidase M24" evidence="11">
    <location>
        <begin position="113"/>
        <end position="320"/>
    </location>
</feature>
<dbReference type="OrthoDB" id="7848262at2759"/>
<keyword evidence="13" id="KW-1185">Reference proteome</keyword>
<reference evidence="12 13" key="1">
    <citation type="journal article" date="2020" name="ISME J.">
        <title>Uncovering the hidden diversity of litter-decomposition mechanisms in mushroom-forming fungi.</title>
        <authorList>
            <person name="Floudas D."/>
            <person name="Bentzer J."/>
            <person name="Ahren D."/>
            <person name="Johansson T."/>
            <person name="Persson P."/>
            <person name="Tunlid A."/>
        </authorList>
    </citation>
    <scope>NUCLEOTIDE SEQUENCE [LARGE SCALE GENOMIC DNA]</scope>
    <source>
        <strain evidence="12 13">CBS 146.42</strain>
    </source>
</reference>
<dbReference type="InterPro" id="IPR000994">
    <property type="entry name" value="Pept_M24"/>
</dbReference>
<protein>
    <recommendedName>
        <fullName evidence="9">Methionine aminopeptidase</fullName>
        <ecNumber evidence="9">3.4.11.18</ecNumber>
    </recommendedName>
</protein>
<evidence type="ECO:0000256" key="5">
    <source>
        <dbReference type="ARBA" id="ARBA00022490"/>
    </source>
</evidence>
<comment type="cofactor">
    <cofactor evidence="9">
        <name>Co(2+)</name>
        <dbReference type="ChEBI" id="CHEBI:48828"/>
    </cofactor>
    <cofactor evidence="9">
        <name>Zn(2+)</name>
        <dbReference type="ChEBI" id="CHEBI:29105"/>
    </cofactor>
    <cofactor evidence="9">
        <name>Mn(2+)</name>
        <dbReference type="ChEBI" id="CHEBI:29035"/>
    </cofactor>
    <cofactor evidence="9">
        <name>Fe(2+)</name>
        <dbReference type="ChEBI" id="CHEBI:29033"/>
    </cofactor>
    <text evidence="9">Binds 2 divalent metal cations per subunit. Has a high-affinity and a low affinity metal-binding site. The true nature of the physiological cofactor is under debate. The enzyme is active with cobalt, zinc, manganese or divalent iron ions.</text>
</comment>
<comment type="caution">
    <text evidence="12">The sequence shown here is derived from an EMBL/GenBank/DDBJ whole genome shotgun (WGS) entry which is preliminary data.</text>
</comment>
<dbReference type="PANTHER" id="PTHR45777">
    <property type="entry name" value="METHIONINE AMINOPEPTIDASE 2"/>
    <property type="match status" value="1"/>
</dbReference>
<feature type="compositionally biased region" description="Basic residues" evidence="10">
    <location>
        <begin position="26"/>
        <end position="42"/>
    </location>
</feature>
<dbReference type="InterPro" id="IPR036005">
    <property type="entry name" value="Creatinase/aminopeptidase-like"/>
</dbReference>
<dbReference type="EC" id="3.4.11.18" evidence="9"/>
<organism evidence="12 13">
    <name type="scientific">Leucocoprinus leucothites</name>
    <dbReference type="NCBI Taxonomy" id="201217"/>
    <lineage>
        <taxon>Eukaryota</taxon>
        <taxon>Fungi</taxon>
        <taxon>Dikarya</taxon>
        <taxon>Basidiomycota</taxon>
        <taxon>Agaricomycotina</taxon>
        <taxon>Agaricomycetes</taxon>
        <taxon>Agaricomycetidae</taxon>
        <taxon>Agaricales</taxon>
        <taxon>Agaricineae</taxon>
        <taxon>Agaricaceae</taxon>
        <taxon>Leucocoprinus</taxon>
    </lineage>
</organism>
<dbReference type="GO" id="GO:0006508">
    <property type="term" value="P:proteolysis"/>
    <property type="evidence" value="ECO:0007669"/>
    <property type="project" value="UniProtKB-KW"/>
</dbReference>
<dbReference type="InterPro" id="IPR002468">
    <property type="entry name" value="Pept_M24A_MAP2"/>
</dbReference>
<evidence type="ECO:0000256" key="7">
    <source>
        <dbReference type="ARBA" id="ARBA00022723"/>
    </source>
</evidence>
<evidence type="ECO:0000256" key="3">
    <source>
        <dbReference type="ARBA" id="ARBA00001954"/>
    </source>
</evidence>
<evidence type="ECO:0000313" key="12">
    <source>
        <dbReference type="EMBL" id="KAF5352500.1"/>
    </source>
</evidence>
<comment type="cofactor">
    <cofactor evidence="3">
        <name>Fe(2+)</name>
        <dbReference type="ChEBI" id="CHEBI:29033"/>
    </cofactor>
</comment>
<comment type="catalytic activity">
    <reaction evidence="1 9">
        <text>Release of N-terminal amino acids, preferentially methionine, from peptides and arylamides.</text>
        <dbReference type="EC" id="3.4.11.18"/>
    </reaction>
</comment>
<dbReference type="SUPFAM" id="SSF55920">
    <property type="entry name" value="Creatinase/aminopeptidase"/>
    <property type="match status" value="1"/>
</dbReference>
<keyword evidence="5" id="KW-0963">Cytoplasm</keyword>
<comment type="similarity">
    <text evidence="9">Belongs to the peptidase M24A family.</text>
</comment>
<keyword evidence="7 9" id="KW-0479">Metal-binding</keyword>
<dbReference type="GO" id="GO:0046872">
    <property type="term" value="F:metal ion binding"/>
    <property type="evidence" value="ECO:0007669"/>
    <property type="project" value="UniProtKB-KW"/>
</dbReference>
<gene>
    <name evidence="12" type="ORF">D9756_005883</name>
</gene>